<feature type="repeat" description="PPR" evidence="2">
    <location>
        <begin position="459"/>
        <end position="489"/>
    </location>
</feature>
<keyword evidence="1" id="KW-0677">Repeat</keyword>
<dbReference type="InterPro" id="IPR002885">
    <property type="entry name" value="PPR_rpt"/>
</dbReference>
<evidence type="ECO:0000256" key="1">
    <source>
        <dbReference type="ARBA" id="ARBA00022737"/>
    </source>
</evidence>
<dbReference type="GO" id="GO:0003723">
    <property type="term" value="F:RNA binding"/>
    <property type="evidence" value="ECO:0007669"/>
    <property type="project" value="InterPro"/>
</dbReference>
<dbReference type="FunFam" id="1.25.40.10:FF:000682">
    <property type="entry name" value="Pentatricopeptide repeat-containing protein At3g16610"/>
    <property type="match status" value="1"/>
</dbReference>
<dbReference type="Pfam" id="PF13041">
    <property type="entry name" value="PPR_2"/>
    <property type="match status" value="2"/>
</dbReference>
<dbReference type="InterPro" id="IPR011990">
    <property type="entry name" value="TPR-like_helical_dom_sf"/>
</dbReference>
<dbReference type="NCBIfam" id="TIGR00756">
    <property type="entry name" value="PPR"/>
    <property type="match status" value="5"/>
</dbReference>
<evidence type="ECO:0000313" key="4">
    <source>
        <dbReference type="Proteomes" id="UP000634136"/>
    </source>
</evidence>
<comment type="caution">
    <text evidence="3">The sequence shown here is derived from an EMBL/GenBank/DDBJ whole genome shotgun (WGS) entry which is preliminary data.</text>
</comment>
<evidence type="ECO:0000256" key="2">
    <source>
        <dbReference type="PROSITE-ProRule" id="PRU00708"/>
    </source>
</evidence>
<dbReference type="Pfam" id="PF20431">
    <property type="entry name" value="E_motif"/>
    <property type="match status" value="1"/>
</dbReference>
<protein>
    <submittedName>
        <fullName evidence="3">Pentatricopeptide repeat-containing protein</fullName>
    </submittedName>
</protein>
<dbReference type="FunFam" id="1.25.40.10:FF:000344">
    <property type="entry name" value="Pentatricopeptide repeat-containing protein"/>
    <property type="match status" value="1"/>
</dbReference>
<sequence length="651" mass="72423">MPLRLSSLSNFPKPLYLWNLMIRDSTNDGLFTETLKIYSSMARYGVHGNSFTYPLVLKACAKIASIRDGSLLHGRVLRVGFGGDVFVQTALIDMYSKCFQIVSARHVFDEMSVRSVVSWNAMISAYCRGPWMDEAMILLKEMWVLGFDPSSSTFVSILSGYSNLTTSKNHLFQGLSVHCCLIKLGLQFCETSLANSLMSMYIHFSLIDEACQVFDMVDDKSLISWTTIIGGYVKVERATEAFRIFNQMQRQSTGIDSVVFLNLTSGCIQLGDLHLASSIHSLILKSGCDEQESIENMLVTMYAKCGDLTSARRVFDMVTEKSILLWTSMIGGYKGSGHPVEALDLFRRLLRTDIKPNEITLATILSACADLGALSMGQEIEEYILLHMLEFDLRIQTSLIHMYSKCGSIKKAREVFESVVDKDLALWASMINSYAIHGMGKEAIGLFHRMLSSEDLMPDAIVYTSILLACSHSGLVEDGLKYFKSMKKDFGIDPTVEHYTCLVDLLGRVGQLDLALDTIQGMPLKAQAQAWAPFLNACRIHGSIELGELAATKLSELGTGSSGNYVLMANLYTSLGKWKEAHNTRKLITSEGMVKECGWSQVEISGRFHMFSAGDQSYLQLVNIYRTLEELNCTLLEASYTTEAVTVNSDL</sequence>
<dbReference type="Pfam" id="PF01535">
    <property type="entry name" value="PPR"/>
    <property type="match status" value="6"/>
</dbReference>
<dbReference type="OrthoDB" id="185373at2759"/>
<proteinExistence type="predicted"/>
<dbReference type="Gene3D" id="1.25.40.10">
    <property type="entry name" value="Tetratricopeptide repeat domain"/>
    <property type="match status" value="4"/>
</dbReference>
<feature type="repeat" description="PPR" evidence="2">
    <location>
        <begin position="115"/>
        <end position="149"/>
    </location>
</feature>
<dbReference type="PROSITE" id="PS51375">
    <property type="entry name" value="PPR"/>
    <property type="match status" value="5"/>
</dbReference>
<feature type="repeat" description="PPR" evidence="2">
    <location>
        <begin position="322"/>
        <end position="356"/>
    </location>
</feature>
<reference evidence="3" key="1">
    <citation type="submission" date="2020-09" db="EMBL/GenBank/DDBJ databases">
        <title>Genome-Enabled Discovery of Anthraquinone Biosynthesis in Senna tora.</title>
        <authorList>
            <person name="Kang S.-H."/>
            <person name="Pandey R.P."/>
            <person name="Lee C.-M."/>
            <person name="Sim J.-S."/>
            <person name="Jeong J.-T."/>
            <person name="Choi B.-S."/>
            <person name="Jung M."/>
            <person name="Ginzburg D."/>
            <person name="Zhao K."/>
            <person name="Won S.Y."/>
            <person name="Oh T.-J."/>
            <person name="Yu Y."/>
            <person name="Kim N.-H."/>
            <person name="Lee O.R."/>
            <person name="Lee T.-H."/>
            <person name="Bashyal P."/>
            <person name="Kim T.-S."/>
            <person name="Lee W.-H."/>
            <person name="Kawkins C."/>
            <person name="Kim C.-K."/>
            <person name="Kim J.S."/>
            <person name="Ahn B.O."/>
            <person name="Rhee S.Y."/>
            <person name="Sohng J.K."/>
        </authorList>
    </citation>
    <scope>NUCLEOTIDE SEQUENCE</scope>
    <source>
        <tissue evidence="3">Leaf</tissue>
    </source>
</reference>
<organism evidence="3 4">
    <name type="scientific">Senna tora</name>
    <dbReference type="NCBI Taxonomy" id="362788"/>
    <lineage>
        <taxon>Eukaryota</taxon>
        <taxon>Viridiplantae</taxon>
        <taxon>Streptophyta</taxon>
        <taxon>Embryophyta</taxon>
        <taxon>Tracheophyta</taxon>
        <taxon>Spermatophyta</taxon>
        <taxon>Magnoliopsida</taxon>
        <taxon>eudicotyledons</taxon>
        <taxon>Gunneridae</taxon>
        <taxon>Pentapetalae</taxon>
        <taxon>rosids</taxon>
        <taxon>fabids</taxon>
        <taxon>Fabales</taxon>
        <taxon>Fabaceae</taxon>
        <taxon>Caesalpinioideae</taxon>
        <taxon>Cassia clade</taxon>
        <taxon>Senna</taxon>
    </lineage>
</organism>
<dbReference type="PANTHER" id="PTHR24015">
    <property type="entry name" value="OS07G0578800 PROTEIN-RELATED"/>
    <property type="match status" value="1"/>
</dbReference>
<keyword evidence="4" id="KW-1185">Reference proteome</keyword>
<feature type="repeat" description="PPR" evidence="2">
    <location>
        <begin position="221"/>
        <end position="255"/>
    </location>
</feature>
<dbReference type="EMBL" id="JAAIUW010000010">
    <property type="protein sequence ID" value="KAF7813390.1"/>
    <property type="molecule type" value="Genomic_DNA"/>
</dbReference>
<dbReference type="AlphaFoldDB" id="A0A834T2E0"/>
<name>A0A834T2E0_9FABA</name>
<dbReference type="InterPro" id="IPR046960">
    <property type="entry name" value="PPR_At4g14850-like_plant"/>
</dbReference>
<accession>A0A834T2E0</accession>
<dbReference type="Proteomes" id="UP000634136">
    <property type="component" value="Unassembled WGS sequence"/>
</dbReference>
<dbReference type="FunFam" id="1.25.40.10:FF:001079">
    <property type="entry name" value="Pentatricopeptide repeat-containing protein At2g17210"/>
    <property type="match status" value="1"/>
</dbReference>
<dbReference type="GO" id="GO:0009451">
    <property type="term" value="P:RNA modification"/>
    <property type="evidence" value="ECO:0007669"/>
    <property type="project" value="InterPro"/>
</dbReference>
<dbReference type="InterPro" id="IPR046848">
    <property type="entry name" value="E_motif"/>
</dbReference>
<evidence type="ECO:0000313" key="3">
    <source>
        <dbReference type="EMBL" id="KAF7813390.1"/>
    </source>
</evidence>
<feature type="repeat" description="PPR" evidence="2">
    <location>
        <begin position="392"/>
        <end position="426"/>
    </location>
</feature>
<dbReference type="PANTHER" id="PTHR24015:SF1934">
    <property type="entry name" value="PENTATRICOPEPTIDE REPEAT-CONTAINING PROTEIN"/>
    <property type="match status" value="1"/>
</dbReference>
<gene>
    <name evidence="3" type="ORF">G2W53_034366</name>
</gene>